<dbReference type="Proteomes" id="UP000789759">
    <property type="component" value="Unassembled WGS sequence"/>
</dbReference>
<dbReference type="Pfam" id="PF09359">
    <property type="entry name" value="VTC"/>
    <property type="match status" value="1"/>
</dbReference>
<evidence type="ECO:0000256" key="10">
    <source>
        <dbReference type="ARBA" id="ARBA00061390"/>
    </source>
</evidence>
<evidence type="ECO:0000256" key="5">
    <source>
        <dbReference type="ARBA" id="ARBA00022679"/>
    </source>
</evidence>
<keyword evidence="7 16" id="KW-1133">Transmembrane helix</keyword>
<evidence type="ECO:0000313" key="18">
    <source>
        <dbReference type="EMBL" id="CAG8636465.1"/>
    </source>
</evidence>
<dbReference type="OrthoDB" id="6493944at2759"/>
<dbReference type="AlphaFoldDB" id="A0A9N9GZJ9"/>
<proteinExistence type="inferred from homology"/>
<keyword evidence="6 16" id="KW-0812">Transmembrane</keyword>
<dbReference type="GO" id="GO:0033254">
    <property type="term" value="C:vacuolar transporter chaperone complex"/>
    <property type="evidence" value="ECO:0007669"/>
    <property type="project" value="TreeGrafter"/>
</dbReference>
<organism evidence="18 19">
    <name type="scientific">Cetraspora pellucida</name>
    <dbReference type="NCBI Taxonomy" id="1433469"/>
    <lineage>
        <taxon>Eukaryota</taxon>
        <taxon>Fungi</taxon>
        <taxon>Fungi incertae sedis</taxon>
        <taxon>Mucoromycota</taxon>
        <taxon>Glomeromycotina</taxon>
        <taxon>Glomeromycetes</taxon>
        <taxon>Diversisporales</taxon>
        <taxon>Gigasporaceae</taxon>
        <taxon>Cetraspora</taxon>
    </lineage>
</organism>
<sequence length="705" mass="82594">MKFGHHLKTSLYPEWTVYYLAYEDLKRELKTRTRNGQWSEEDEVSFLEFLEKELDKVYAFQASMSEDINKRIQLCEKEISNLDSNAVEDHYLALEEELSLIIADVHDLAKFTRLNYSGFLKIIKKHDASILDHFIHKQTNRELKYMYMSRLNAKPFYKENYDALIVKLSRLYDIVRTRGNPVKGNSSSGGQQQNFVRNTTKYWVHKDNITELKLLILKHLPVLVFNPNKQFDQADSAISSIYFDNDDFDLYLGRLEKTEGAEAIRLRWYGGMDVNEIFVERKTHREDWTGEKSVKERFPIKEKYVNRYLRGQHIMNEDFKKMRDKGKSDKEIYDLEKLANEVQYRVLTKRLRPVLRTFYNRTAFQLPGDARVRISLDTELSMIREDNYENTIRCGDNWRRMDIGIDYPFSQLPEKDIERFPYAVLEVKLQTQFGQEPPEWVQELVHSHLVEAVPKFSKFIHGVSTLVEEHRIHLLPFWLPQMDVDIHKPARGNYGLQRPAADTPSNENNDPMSSGSSGQSDNVTVEVDEMIDEDEINEETPLISEENQQEFSRWLWTTPSTNVLEDEPVIGSSSGRISSLPVPRYYKGRRVAVPVRVEPKVYFANERTFLSWLHFAILLNGFAIGLLNFGSDEVSNIVSGVFMFVAMLVMMYSLLNYLFRVYLIRKRSSGPYEDKIGPPFICGLLFIGVLVNFWLRFWTPEQLVL</sequence>
<evidence type="ECO:0000256" key="11">
    <source>
        <dbReference type="ARBA" id="ARBA00067464"/>
    </source>
</evidence>
<comment type="similarity">
    <text evidence="10">Belongs to the VTC4 family.</text>
</comment>
<dbReference type="CDD" id="cd07751">
    <property type="entry name" value="PolyPPase_VTC4_like"/>
    <property type="match status" value="1"/>
</dbReference>
<dbReference type="Gene3D" id="3.20.100.30">
    <property type="entry name" value="VTC, catalytic tunnel domain"/>
    <property type="match status" value="1"/>
</dbReference>
<reference evidence="18" key="1">
    <citation type="submission" date="2021-06" db="EMBL/GenBank/DDBJ databases">
        <authorList>
            <person name="Kallberg Y."/>
            <person name="Tangrot J."/>
            <person name="Rosling A."/>
        </authorList>
    </citation>
    <scope>NUCLEOTIDE SEQUENCE</scope>
    <source>
        <strain evidence="18">FL966</strain>
    </source>
</reference>
<name>A0A9N9GZJ9_9GLOM</name>
<feature type="transmembrane region" description="Helical" evidence="16">
    <location>
        <begin position="637"/>
        <end position="659"/>
    </location>
</feature>
<keyword evidence="19" id="KW-1185">Reference proteome</keyword>
<feature type="transmembrane region" description="Helical" evidence="16">
    <location>
        <begin position="680"/>
        <end position="699"/>
    </location>
</feature>
<feature type="transmembrane region" description="Helical" evidence="16">
    <location>
        <begin position="609"/>
        <end position="631"/>
    </location>
</feature>
<evidence type="ECO:0000256" key="6">
    <source>
        <dbReference type="ARBA" id="ARBA00022692"/>
    </source>
</evidence>
<evidence type="ECO:0000256" key="8">
    <source>
        <dbReference type="ARBA" id="ARBA00023136"/>
    </source>
</evidence>
<evidence type="ECO:0000256" key="16">
    <source>
        <dbReference type="SAM" id="Phobius"/>
    </source>
</evidence>
<evidence type="ECO:0000256" key="13">
    <source>
        <dbReference type="ARBA" id="ARBA00080494"/>
    </source>
</evidence>
<evidence type="ECO:0000256" key="4">
    <source>
        <dbReference type="ARBA" id="ARBA00022554"/>
    </source>
</evidence>
<comment type="caution">
    <text evidence="18">The sequence shown here is derived from an EMBL/GenBank/DDBJ whole genome shotgun (WGS) entry which is preliminary data.</text>
</comment>
<dbReference type="FunFam" id="3.20.100.30:FF:000001">
    <property type="entry name" value="Vacuolar transporter chaperone 4"/>
    <property type="match status" value="1"/>
</dbReference>
<evidence type="ECO:0000259" key="17">
    <source>
        <dbReference type="PROSITE" id="PS51382"/>
    </source>
</evidence>
<evidence type="ECO:0000256" key="1">
    <source>
        <dbReference type="ARBA" id="ARBA00001936"/>
    </source>
</evidence>
<keyword evidence="5" id="KW-0808">Transferase</keyword>
<feature type="region of interest" description="Disordered" evidence="15">
    <location>
        <begin position="490"/>
        <end position="522"/>
    </location>
</feature>
<comment type="subcellular location">
    <subcellularLocation>
        <location evidence="2">Vacuole membrane</location>
        <topology evidence="2">Multi-pass membrane protein</topology>
    </subcellularLocation>
</comment>
<dbReference type="EMBL" id="CAJVQA010006220">
    <property type="protein sequence ID" value="CAG8636465.1"/>
    <property type="molecule type" value="Genomic_DNA"/>
</dbReference>
<dbReference type="InterPro" id="IPR004331">
    <property type="entry name" value="SPX_dom"/>
</dbReference>
<dbReference type="InterPro" id="IPR003807">
    <property type="entry name" value="DUF202"/>
</dbReference>
<evidence type="ECO:0000256" key="15">
    <source>
        <dbReference type="SAM" id="MobiDB-lite"/>
    </source>
</evidence>
<evidence type="ECO:0000256" key="3">
    <source>
        <dbReference type="ARBA" id="ARBA00012960"/>
    </source>
</evidence>
<dbReference type="PROSITE" id="PS51382">
    <property type="entry name" value="SPX"/>
    <property type="match status" value="1"/>
</dbReference>
<gene>
    <name evidence="18" type="ORF">CPELLU_LOCUS8646</name>
</gene>
<dbReference type="Pfam" id="PF02656">
    <property type="entry name" value="DUF202"/>
    <property type="match status" value="1"/>
</dbReference>
<dbReference type="PANTHER" id="PTHR46140">
    <property type="entry name" value="VACUOLAR TRANSPORTER CHAPERONE 1-RELATED"/>
    <property type="match status" value="1"/>
</dbReference>
<feature type="domain" description="SPX" evidence="17">
    <location>
        <begin position="1"/>
        <end position="140"/>
    </location>
</feature>
<evidence type="ECO:0000256" key="9">
    <source>
        <dbReference type="ARBA" id="ARBA00050204"/>
    </source>
</evidence>
<comment type="catalytic activity">
    <reaction evidence="9">
        <text>[phosphate](n) + ATP = [phosphate](n+1) + ADP</text>
        <dbReference type="Rhea" id="RHEA:19573"/>
        <dbReference type="Rhea" id="RHEA-COMP:9859"/>
        <dbReference type="Rhea" id="RHEA-COMP:14280"/>
        <dbReference type="ChEBI" id="CHEBI:16838"/>
        <dbReference type="ChEBI" id="CHEBI:30616"/>
        <dbReference type="ChEBI" id="CHEBI:456216"/>
        <dbReference type="EC" id="2.7.4.1"/>
    </reaction>
    <physiologicalReaction direction="left-to-right" evidence="9">
        <dbReference type="Rhea" id="RHEA:19574"/>
    </physiologicalReaction>
</comment>
<dbReference type="InterPro" id="IPR042267">
    <property type="entry name" value="VTC_sf"/>
</dbReference>
<dbReference type="CDD" id="cd14480">
    <property type="entry name" value="SPX_VTC2_like"/>
    <property type="match status" value="1"/>
</dbReference>
<keyword evidence="4" id="KW-0926">Vacuole</keyword>
<evidence type="ECO:0000256" key="7">
    <source>
        <dbReference type="ARBA" id="ARBA00022989"/>
    </source>
</evidence>
<dbReference type="Pfam" id="PF03105">
    <property type="entry name" value="SPX"/>
    <property type="match status" value="1"/>
</dbReference>
<evidence type="ECO:0000256" key="2">
    <source>
        <dbReference type="ARBA" id="ARBA00004128"/>
    </source>
</evidence>
<accession>A0A9N9GZJ9</accession>
<dbReference type="InterPro" id="IPR018966">
    <property type="entry name" value="VTC_domain"/>
</dbReference>
<evidence type="ECO:0000313" key="19">
    <source>
        <dbReference type="Proteomes" id="UP000789759"/>
    </source>
</evidence>
<dbReference type="GO" id="GO:0006799">
    <property type="term" value="P:polyphosphate biosynthetic process"/>
    <property type="evidence" value="ECO:0007669"/>
    <property type="project" value="UniProtKB-ARBA"/>
</dbReference>
<comment type="cofactor">
    <cofactor evidence="1">
        <name>Mn(2+)</name>
        <dbReference type="ChEBI" id="CHEBI:29035"/>
    </cofactor>
</comment>
<dbReference type="EC" id="2.7.4.1" evidence="3"/>
<dbReference type="PANTHER" id="PTHR46140:SF1">
    <property type="entry name" value="VACUOLAR TRANSPORTER CHAPERONE COMPLEX SUBUNIT 4-RELATED"/>
    <property type="match status" value="1"/>
</dbReference>
<evidence type="ECO:0000256" key="14">
    <source>
        <dbReference type="ARBA" id="ARBA00081313"/>
    </source>
</evidence>
<dbReference type="GO" id="GO:0008976">
    <property type="term" value="F:polyphosphate kinase activity"/>
    <property type="evidence" value="ECO:0007669"/>
    <property type="project" value="UniProtKB-EC"/>
</dbReference>
<protein>
    <recommendedName>
        <fullName evidence="11">Vacuolar transporter chaperone complex subunit 4</fullName>
        <ecNumber evidence="3">2.7.4.1</ecNumber>
    </recommendedName>
    <alternativeName>
        <fullName evidence="13">Polyphosphate kinase</fullName>
    </alternativeName>
    <alternativeName>
        <fullName evidence="12">SPX-dependent polyphosphate polymerase VTC subunit 4</fullName>
    </alternativeName>
    <alternativeName>
        <fullName evidence="14">Vacuolar membrane polyphosphate polymerase catalytic subunit</fullName>
    </alternativeName>
</protein>
<dbReference type="InterPro" id="IPR051572">
    <property type="entry name" value="VTC_Complex_Subunit"/>
</dbReference>
<dbReference type="GO" id="GO:0000329">
    <property type="term" value="C:fungal-type vacuole membrane"/>
    <property type="evidence" value="ECO:0007669"/>
    <property type="project" value="TreeGrafter"/>
</dbReference>
<keyword evidence="8 16" id="KW-0472">Membrane</keyword>
<feature type="compositionally biased region" description="Polar residues" evidence="15">
    <location>
        <begin position="503"/>
        <end position="522"/>
    </location>
</feature>
<evidence type="ECO:0000256" key="12">
    <source>
        <dbReference type="ARBA" id="ARBA00075894"/>
    </source>
</evidence>